<sequence>MRWRFWAVPLRADIKQMYLYVHMHPSHRDFQRIFWRDNPQQPLQCFRLRKVTFGTASAPYQAVKTLQRLAQDYQAELPKAAEILQRDFYVDDCLTGANSTEEAIRLQQDLVKLTGKANFILR</sequence>
<accession>A0A8J2PXX1</accession>
<dbReference type="Proteomes" id="UP000708208">
    <property type="component" value="Unassembled WGS sequence"/>
</dbReference>
<evidence type="ECO:0000313" key="2">
    <source>
        <dbReference type="Proteomes" id="UP000708208"/>
    </source>
</evidence>
<evidence type="ECO:0008006" key="3">
    <source>
        <dbReference type="Google" id="ProtNLM"/>
    </source>
</evidence>
<name>A0A8J2PXX1_9HEXA</name>
<keyword evidence="2" id="KW-1185">Reference proteome</keyword>
<dbReference type="OrthoDB" id="8065733at2759"/>
<proteinExistence type="predicted"/>
<dbReference type="PANTHER" id="PTHR47331">
    <property type="entry name" value="PHD-TYPE DOMAIN-CONTAINING PROTEIN"/>
    <property type="match status" value="1"/>
</dbReference>
<gene>
    <name evidence="1" type="ORF">AFUS01_LOCUS42034</name>
</gene>
<dbReference type="EMBL" id="CAJVCH010564548">
    <property type="protein sequence ID" value="CAG7832347.1"/>
    <property type="molecule type" value="Genomic_DNA"/>
</dbReference>
<organism evidence="1 2">
    <name type="scientific">Allacma fusca</name>
    <dbReference type="NCBI Taxonomy" id="39272"/>
    <lineage>
        <taxon>Eukaryota</taxon>
        <taxon>Metazoa</taxon>
        <taxon>Ecdysozoa</taxon>
        <taxon>Arthropoda</taxon>
        <taxon>Hexapoda</taxon>
        <taxon>Collembola</taxon>
        <taxon>Symphypleona</taxon>
        <taxon>Sminthuridae</taxon>
        <taxon>Allacma</taxon>
    </lineage>
</organism>
<evidence type="ECO:0000313" key="1">
    <source>
        <dbReference type="EMBL" id="CAG7832347.1"/>
    </source>
</evidence>
<feature type="non-terminal residue" evidence="1">
    <location>
        <position position="122"/>
    </location>
</feature>
<protein>
    <recommendedName>
        <fullName evidence="3">Reverse transcriptase domain-containing protein</fullName>
    </recommendedName>
</protein>
<dbReference type="AlphaFoldDB" id="A0A8J2PXX1"/>
<reference evidence="1" key="1">
    <citation type="submission" date="2021-06" db="EMBL/GenBank/DDBJ databases">
        <authorList>
            <person name="Hodson N. C."/>
            <person name="Mongue J. A."/>
            <person name="Jaron S. K."/>
        </authorList>
    </citation>
    <scope>NUCLEOTIDE SEQUENCE</scope>
</reference>
<comment type="caution">
    <text evidence="1">The sequence shown here is derived from an EMBL/GenBank/DDBJ whole genome shotgun (WGS) entry which is preliminary data.</text>
</comment>